<dbReference type="Pfam" id="PF08817">
    <property type="entry name" value="YukD"/>
    <property type="match status" value="1"/>
</dbReference>
<dbReference type="AlphaFoldDB" id="A0AAU8IJ47"/>
<dbReference type="RefSeq" id="WP_165364330.1">
    <property type="nucleotide sequence ID" value="NZ_CP159510.1"/>
</dbReference>
<sequence>MYINITVDLSHYHRPSLDLRISDRQPVRQLIQTVWKINGISDPPRPGYWVRVSNKAQMIRGYEVLRDKKISSGDKLTVL</sequence>
<proteinExistence type="predicted"/>
<dbReference type="EMBL" id="CP159510">
    <property type="protein sequence ID" value="XCJ18174.1"/>
    <property type="molecule type" value="Genomic_DNA"/>
</dbReference>
<organism evidence="1">
    <name type="scientific">Sporolactobacillus sp. Y61</name>
    <dbReference type="NCBI Taxonomy" id="3160863"/>
    <lineage>
        <taxon>Bacteria</taxon>
        <taxon>Bacillati</taxon>
        <taxon>Bacillota</taxon>
        <taxon>Bacilli</taxon>
        <taxon>Bacillales</taxon>
        <taxon>Sporolactobacillaceae</taxon>
        <taxon>Sporolactobacillus</taxon>
    </lineage>
</organism>
<accession>A0AAU8IJ47</accession>
<protein>
    <submittedName>
        <fullName evidence="1">EsaB/YukD family protein</fullName>
    </submittedName>
</protein>
<name>A0AAU8IJ47_9BACL</name>
<dbReference type="Gene3D" id="3.10.20.90">
    <property type="entry name" value="Phosphatidylinositol 3-kinase Catalytic Subunit, Chain A, domain 1"/>
    <property type="match status" value="1"/>
</dbReference>
<dbReference type="InterPro" id="IPR024962">
    <property type="entry name" value="YukD-like"/>
</dbReference>
<gene>
    <name evidence="1" type="ORF">ABNN70_06965</name>
</gene>
<evidence type="ECO:0000313" key="1">
    <source>
        <dbReference type="EMBL" id="XCJ18174.1"/>
    </source>
</evidence>
<reference evidence="1" key="1">
    <citation type="submission" date="2024-06" db="EMBL/GenBank/DDBJ databases">
        <authorList>
            <person name="Fan A."/>
            <person name="Zhang F.Y."/>
            <person name="Zhang L."/>
        </authorList>
    </citation>
    <scope>NUCLEOTIDE SEQUENCE</scope>
    <source>
        <strain evidence="1">Y61</strain>
    </source>
</reference>